<evidence type="ECO:0000313" key="6">
    <source>
        <dbReference type="Proteomes" id="UP000594118"/>
    </source>
</evidence>
<dbReference type="InterPro" id="IPR006659">
    <property type="entry name" value="Arsenate_reductase"/>
</dbReference>
<sequence>MITLWHNPRCSKSRAALALVEAAGQPFTTRLYLDDAPALEELTALQAKLDLPAIEMMRTGEALFRELALSKTDDDATLLAAMAAHPKLIERAVLITDTRAVIARPPERVHELL</sequence>
<accession>A0A7L9WKE0</accession>
<evidence type="ECO:0000313" key="5">
    <source>
        <dbReference type="EMBL" id="QOL79510.1"/>
    </source>
</evidence>
<dbReference type="CDD" id="cd03034">
    <property type="entry name" value="ArsC_ArsC"/>
    <property type="match status" value="1"/>
</dbReference>
<evidence type="ECO:0000256" key="1">
    <source>
        <dbReference type="ARBA" id="ARBA00007198"/>
    </source>
</evidence>
<dbReference type="Gene3D" id="3.40.30.10">
    <property type="entry name" value="Glutaredoxin"/>
    <property type="match status" value="1"/>
</dbReference>
<proteinExistence type="inferred from homology"/>
<evidence type="ECO:0000256" key="4">
    <source>
        <dbReference type="RuleBase" id="RU362029"/>
    </source>
</evidence>
<dbReference type="InterPro" id="IPR036249">
    <property type="entry name" value="Thioredoxin-like_sf"/>
</dbReference>
<dbReference type="SUPFAM" id="SSF52833">
    <property type="entry name" value="Thioredoxin-like"/>
    <property type="match status" value="1"/>
</dbReference>
<dbReference type="EC" id="1.20.4.1" evidence="4"/>
<keyword evidence="6" id="KW-1185">Reference proteome</keyword>
<protein>
    <recommendedName>
        <fullName evidence="4">Arsenate reductase</fullName>
        <ecNumber evidence="4">1.20.4.1</ecNumber>
    </recommendedName>
</protein>
<gene>
    <name evidence="5" type="primary">arsC</name>
    <name evidence="5" type="ORF">F3W81_00840</name>
</gene>
<dbReference type="InterPro" id="IPR006660">
    <property type="entry name" value="Arsenate_reductase-like"/>
</dbReference>
<name>A0A7L9WKE0_9RHOB</name>
<dbReference type="PANTHER" id="PTHR30041">
    <property type="entry name" value="ARSENATE REDUCTASE"/>
    <property type="match status" value="1"/>
</dbReference>
<dbReference type="GO" id="GO:0008794">
    <property type="term" value="F:arsenate reductase (glutaredoxin) activity"/>
    <property type="evidence" value="ECO:0007669"/>
    <property type="project" value="UniProtKB-UniRule"/>
</dbReference>
<comment type="similarity">
    <text evidence="1 3 4">Belongs to the ArsC family.</text>
</comment>
<dbReference type="AlphaFoldDB" id="A0A7L9WKE0"/>
<keyword evidence="2 4" id="KW-0560">Oxidoreductase</keyword>
<dbReference type="RefSeq" id="WP_193081725.1">
    <property type="nucleotide sequence ID" value="NZ_CP045201.1"/>
</dbReference>
<comment type="catalytic activity">
    <reaction evidence="4">
        <text>[glutaredoxin]-dithiol + arsenate + glutathione + H(+) = glutathionyl-S-S-[glutaredoxin] + arsenite + H2O</text>
        <dbReference type="Rhea" id="RHEA:22016"/>
        <dbReference type="Rhea" id="RHEA-COMP:10729"/>
        <dbReference type="Rhea" id="RHEA-COMP:17668"/>
        <dbReference type="ChEBI" id="CHEBI:15377"/>
        <dbReference type="ChEBI" id="CHEBI:15378"/>
        <dbReference type="ChEBI" id="CHEBI:29242"/>
        <dbReference type="ChEBI" id="CHEBI:29950"/>
        <dbReference type="ChEBI" id="CHEBI:48597"/>
        <dbReference type="ChEBI" id="CHEBI:57925"/>
        <dbReference type="ChEBI" id="CHEBI:146199"/>
        <dbReference type="EC" id="1.20.4.1"/>
    </reaction>
</comment>
<reference evidence="5 6" key="1">
    <citation type="submission" date="2019-10" db="EMBL/GenBank/DDBJ databases">
        <title>Pseudopuniceibacterium sp. HQ09 islated from Antarctica.</title>
        <authorList>
            <person name="Liao L."/>
            <person name="Su S."/>
            <person name="Chen B."/>
            <person name="Yu Y."/>
        </authorList>
    </citation>
    <scope>NUCLEOTIDE SEQUENCE [LARGE SCALE GENOMIC DNA]</scope>
    <source>
        <strain evidence="5 6">HQ09</strain>
    </source>
</reference>
<dbReference type="EMBL" id="CP045201">
    <property type="protein sequence ID" value="QOL79510.1"/>
    <property type="molecule type" value="Genomic_DNA"/>
</dbReference>
<evidence type="ECO:0000256" key="3">
    <source>
        <dbReference type="PROSITE-ProRule" id="PRU01282"/>
    </source>
</evidence>
<dbReference type="Proteomes" id="UP000594118">
    <property type="component" value="Chromosome"/>
</dbReference>
<dbReference type="PROSITE" id="PS51353">
    <property type="entry name" value="ARSC"/>
    <property type="match status" value="1"/>
</dbReference>
<dbReference type="Pfam" id="PF03960">
    <property type="entry name" value="ArsC"/>
    <property type="match status" value="1"/>
</dbReference>
<evidence type="ECO:0000256" key="2">
    <source>
        <dbReference type="ARBA" id="ARBA00023002"/>
    </source>
</evidence>
<dbReference type="KEGG" id="pshq:F3W81_00840"/>
<dbReference type="NCBIfam" id="TIGR00014">
    <property type="entry name" value="arsC"/>
    <property type="match status" value="1"/>
</dbReference>
<dbReference type="PANTHER" id="PTHR30041:SF4">
    <property type="entry name" value="ARSENATE REDUCTASE"/>
    <property type="match status" value="1"/>
</dbReference>
<organism evidence="5 6">
    <name type="scientific">Pseudooceanicola spongiae</name>
    <dbReference type="NCBI Taxonomy" id="2613965"/>
    <lineage>
        <taxon>Bacteria</taxon>
        <taxon>Pseudomonadati</taxon>
        <taxon>Pseudomonadota</taxon>
        <taxon>Alphaproteobacteria</taxon>
        <taxon>Rhodobacterales</taxon>
        <taxon>Paracoccaceae</taxon>
        <taxon>Pseudooceanicola</taxon>
    </lineage>
</organism>